<dbReference type="PIRSF" id="PIRSF000429">
    <property type="entry name" value="Ac-CoA_Ac_transf"/>
    <property type="match status" value="1"/>
</dbReference>
<dbReference type="GO" id="GO:0003988">
    <property type="term" value="F:acetyl-CoA C-acyltransferase activity"/>
    <property type="evidence" value="ECO:0007669"/>
    <property type="project" value="UniProtKB-ARBA"/>
</dbReference>
<dbReference type="Proteomes" id="UP000183994">
    <property type="component" value="Unassembled WGS sequence"/>
</dbReference>
<dbReference type="CDD" id="cd00829">
    <property type="entry name" value="SCP-x_thiolase"/>
    <property type="match status" value="1"/>
</dbReference>
<evidence type="ECO:0000313" key="3">
    <source>
        <dbReference type="EMBL" id="SHI94994.1"/>
    </source>
</evidence>
<dbReference type="OrthoDB" id="9785768at2"/>
<reference evidence="4" key="1">
    <citation type="submission" date="2016-11" db="EMBL/GenBank/DDBJ databases">
        <authorList>
            <person name="Varghese N."/>
            <person name="Submissions S."/>
        </authorList>
    </citation>
    <scope>NUCLEOTIDE SEQUENCE [LARGE SCALE GENOMIC DNA]</scope>
    <source>
        <strain evidence="4">DSM 16219</strain>
    </source>
</reference>
<dbReference type="STRING" id="1121393.SAMN02745216_00772"/>
<dbReference type="InterPro" id="IPR055140">
    <property type="entry name" value="Thiolase_C_2"/>
</dbReference>
<dbReference type="Pfam" id="PF00108">
    <property type="entry name" value="Thiolase_N"/>
    <property type="match status" value="1"/>
</dbReference>
<dbReference type="PANTHER" id="PTHR42870:SF1">
    <property type="entry name" value="NON-SPECIFIC LIPID-TRANSFER PROTEIN-LIKE 2"/>
    <property type="match status" value="1"/>
</dbReference>
<dbReference type="SUPFAM" id="SSF53901">
    <property type="entry name" value="Thiolase-like"/>
    <property type="match status" value="2"/>
</dbReference>
<dbReference type="EMBL" id="FQZU01000003">
    <property type="protein sequence ID" value="SHI94994.1"/>
    <property type="molecule type" value="Genomic_DNA"/>
</dbReference>
<keyword evidence="4" id="KW-1185">Reference proteome</keyword>
<gene>
    <name evidence="3" type="ORF">SAMN02745216_00772</name>
</gene>
<protein>
    <submittedName>
        <fullName evidence="3">Acetyl-CoA acetyltransferase</fullName>
    </submittedName>
</protein>
<dbReference type="InterPro" id="IPR016039">
    <property type="entry name" value="Thiolase-like"/>
</dbReference>
<evidence type="ECO:0000259" key="1">
    <source>
        <dbReference type="Pfam" id="PF00108"/>
    </source>
</evidence>
<dbReference type="RefSeq" id="WP_073473045.1">
    <property type="nucleotide sequence ID" value="NZ_FQZU01000003.1"/>
</dbReference>
<accession>A0A1M6FB71</accession>
<dbReference type="InterPro" id="IPR020616">
    <property type="entry name" value="Thiolase_N"/>
</dbReference>
<sequence>MRDVAIVGVGMTRFGKYPDKGIKELVAECVDAALADAELEKDQIEAAYMGSAATGLMTGQEMIRAQVTLSAMGIEAIPMYNVENACASSSTAFHTAWTAVGAGLYDVALVVGFEKLFDHDKKKSFTALGAAVDVEMVKQFLEEYEKQNKTKEKILSKGAGEKKSIFMDMYAYYTKGYMQRFGLTQEHFAKIAVKSHKNGANNPHAQYQEEVTLEQVLQSGDVSYPLTRMMCSPIGDGSAAAIICSKEVASRFKNQPVWVAGSVIGSGKLTAAQEDTLTKRLGPRAFDMAGITPKDLDLIEVHDATSPSEIITMIELGICPGEEAGAWIDNGVMEVDGDIPVNTSGGLASKGHPIGATGLGQIHEVVKQLRGEAGKRQVKNPKIGMTHNGGGILGVDAAAMALHIFRN</sequence>
<proteinExistence type="predicted"/>
<dbReference type="AlphaFoldDB" id="A0A1M6FB71"/>
<feature type="domain" description="Thiolase N-terminal" evidence="1">
    <location>
        <begin position="4"/>
        <end position="211"/>
    </location>
</feature>
<dbReference type="Pfam" id="PF22691">
    <property type="entry name" value="Thiolase_C_1"/>
    <property type="match status" value="1"/>
</dbReference>
<dbReference type="PANTHER" id="PTHR42870">
    <property type="entry name" value="ACETYL-COA C-ACETYLTRANSFERASE"/>
    <property type="match status" value="1"/>
</dbReference>
<name>A0A1M6FB71_9BACT</name>
<evidence type="ECO:0000313" key="4">
    <source>
        <dbReference type="Proteomes" id="UP000183994"/>
    </source>
</evidence>
<dbReference type="Gene3D" id="3.40.47.10">
    <property type="match status" value="1"/>
</dbReference>
<evidence type="ECO:0000259" key="2">
    <source>
        <dbReference type="Pfam" id="PF22691"/>
    </source>
</evidence>
<keyword evidence="3" id="KW-0808">Transferase</keyword>
<feature type="domain" description="Thiolase C-terminal" evidence="2">
    <location>
        <begin position="278"/>
        <end position="396"/>
    </location>
</feature>
<dbReference type="InterPro" id="IPR002155">
    <property type="entry name" value="Thiolase"/>
</dbReference>
<organism evidence="3 4">
    <name type="scientific">Desulfatibacillum alkenivorans DSM 16219</name>
    <dbReference type="NCBI Taxonomy" id="1121393"/>
    <lineage>
        <taxon>Bacteria</taxon>
        <taxon>Pseudomonadati</taxon>
        <taxon>Thermodesulfobacteriota</taxon>
        <taxon>Desulfobacteria</taxon>
        <taxon>Desulfobacterales</taxon>
        <taxon>Desulfatibacillaceae</taxon>
        <taxon>Desulfatibacillum</taxon>
    </lineage>
</organism>